<comment type="caution">
    <text evidence="1">The sequence shown here is derived from an EMBL/GenBank/DDBJ whole genome shotgun (WGS) entry which is preliminary data.</text>
</comment>
<accession>A0ACC1Q9I8</accession>
<protein>
    <submittedName>
        <fullName evidence="1">Uncharacterized protein</fullName>
    </submittedName>
</protein>
<dbReference type="EMBL" id="JANSHE010000238">
    <property type="protein sequence ID" value="KAJ3013949.1"/>
    <property type="molecule type" value="Genomic_DNA"/>
</dbReference>
<proteinExistence type="predicted"/>
<gene>
    <name evidence="1" type="ORF">NUW54_g1441</name>
</gene>
<evidence type="ECO:0000313" key="1">
    <source>
        <dbReference type="EMBL" id="KAJ3013949.1"/>
    </source>
</evidence>
<dbReference type="Proteomes" id="UP001144978">
    <property type="component" value="Unassembled WGS sequence"/>
</dbReference>
<sequence length="94" mass="11321">MLPALLLMHFELVFKACPRMFDTNEKKITYAIYYLKCKALVWFKLYLLKPELGNLSEFLYLYKVFQQELCVNFRPYDVTGQAEHDLENLWMVDN</sequence>
<organism evidence="1 2">
    <name type="scientific">Trametes sanguinea</name>
    <dbReference type="NCBI Taxonomy" id="158606"/>
    <lineage>
        <taxon>Eukaryota</taxon>
        <taxon>Fungi</taxon>
        <taxon>Dikarya</taxon>
        <taxon>Basidiomycota</taxon>
        <taxon>Agaricomycotina</taxon>
        <taxon>Agaricomycetes</taxon>
        <taxon>Polyporales</taxon>
        <taxon>Polyporaceae</taxon>
        <taxon>Trametes</taxon>
    </lineage>
</organism>
<keyword evidence="2" id="KW-1185">Reference proteome</keyword>
<reference evidence="1" key="1">
    <citation type="submission" date="2022-08" db="EMBL/GenBank/DDBJ databases">
        <title>Genome Sequence of Pycnoporus sanguineus.</title>
        <authorList>
            <person name="Buettner E."/>
        </authorList>
    </citation>
    <scope>NUCLEOTIDE SEQUENCE</scope>
    <source>
        <strain evidence="1">CG-C14</strain>
    </source>
</reference>
<name>A0ACC1Q9I8_9APHY</name>
<evidence type="ECO:0000313" key="2">
    <source>
        <dbReference type="Proteomes" id="UP001144978"/>
    </source>
</evidence>